<dbReference type="AlphaFoldDB" id="A0A7U8B357"/>
<gene>
    <name evidence="2" type="ORF">CT510_04560</name>
</gene>
<reference evidence="2 3" key="1">
    <citation type="submission" date="2018-06" db="EMBL/GenBank/DDBJ databases">
        <authorList>
            <consortium name="PulseNet: The National Subtyping Network for Foodborne Disease Surveillance"/>
            <person name="Tarr C.L."/>
            <person name="Trees E."/>
            <person name="Katz L.S."/>
            <person name="Carleton-Romer H.A."/>
            <person name="Stroika S."/>
            <person name="Kucerova Z."/>
            <person name="Roache K.F."/>
            <person name="Sabol A.L."/>
            <person name="Besser J."/>
            <person name="Gerner-Smidt P."/>
        </authorList>
    </citation>
    <scope>NUCLEOTIDE SEQUENCE [LARGE SCALE GENOMIC DNA]</scope>
    <source>
        <strain evidence="2 3">PNUSAC003104</strain>
    </source>
</reference>
<evidence type="ECO:0000256" key="1">
    <source>
        <dbReference type="SAM" id="Phobius"/>
    </source>
</evidence>
<evidence type="ECO:0000313" key="2">
    <source>
        <dbReference type="EMBL" id="EAJ1621930.1"/>
    </source>
</evidence>
<keyword evidence="1" id="KW-0472">Membrane</keyword>
<keyword evidence="3" id="KW-1185">Reference proteome</keyword>
<comment type="caution">
    <text evidence="2">The sequence shown here is derived from an EMBL/GenBank/DDBJ whole genome shotgun (WGS) entry which is preliminary data.</text>
</comment>
<feature type="transmembrane region" description="Helical" evidence="1">
    <location>
        <begin position="45"/>
        <end position="66"/>
    </location>
</feature>
<keyword evidence="1" id="KW-1133">Transmembrane helix</keyword>
<name>A0A7U8B357_CAMUP</name>
<organism evidence="2 3">
    <name type="scientific">Campylobacter upsaliensis</name>
    <dbReference type="NCBI Taxonomy" id="28080"/>
    <lineage>
        <taxon>Bacteria</taxon>
        <taxon>Pseudomonadati</taxon>
        <taxon>Campylobacterota</taxon>
        <taxon>Epsilonproteobacteria</taxon>
        <taxon>Campylobacterales</taxon>
        <taxon>Campylobacteraceae</taxon>
        <taxon>Campylobacter</taxon>
    </lineage>
</organism>
<evidence type="ECO:0000313" key="3">
    <source>
        <dbReference type="Proteomes" id="UP000535305"/>
    </source>
</evidence>
<dbReference type="EMBL" id="AABVLA010000014">
    <property type="protein sequence ID" value="EAJ1621930.1"/>
    <property type="molecule type" value="Genomic_DNA"/>
</dbReference>
<protein>
    <submittedName>
        <fullName evidence="2">Uncharacterized protein</fullName>
    </submittedName>
</protein>
<sequence length="76" mass="8843">MSKKERIKVALDFLKTLIFTLLTALFGICAYSFIHYKGFNAYDFIIISCVSLVFILVLIIALKYFIKELDKLEKEN</sequence>
<keyword evidence="1" id="KW-0812">Transmembrane</keyword>
<dbReference type="Proteomes" id="UP000535305">
    <property type="component" value="Unassembled WGS sequence"/>
</dbReference>
<accession>A0A7U8B357</accession>
<proteinExistence type="predicted"/>
<feature type="transmembrane region" description="Helical" evidence="1">
    <location>
        <begin position="12"/>
        <end position="33"/>
    </location>
</feature>